<dbReference type="HOGENOM" id="CLU_1440816_0_0_1"/>
<gene>
    <name evidence="2" type="ORF">COCVIDRAFT_114861</name>
</gene>
<evidence type="ECO:0000313" key="3">
    <source>
        <dbReference type="Proteomes" id="UP000054337"/>
    </source>
</evidence>
<organism evidence="2 3">
    <name type="scientific">Bipolaris victoriae (strain FI3)</name>
    <name type="common">Victoria blight of oats agent</name>
    <name type="synonym">Cochliobolus victoriae</name>
    <dbReference type="NCBI Taxonomy" id="930091"/>
    <lineage>
        <taxon>Eukaryota</taxon>
        <taxon>Fungi</taxon>
        <taxon>Dikarya</taxon>
        <taxon>Ascomycota</taxon>
        <taxon>Pezizomycotina</taxon>
        <taxon>Dothideomycetes</taxon>
        <taxon>Pleosporomycetidae</taxon>
        <taxon>Pleosporales</taxon>
        <taxon>Pleosporineae</taxon>
        <taxon>Pleosporaceae</taxon>
        <taxon>Bipolaris</taxon>
    </lineage>
</organism>
<dbReference type="AlphaFoldDB" id="W7E518"/>
<name>W7E518_BIPV3</name>
<feature type="region of interest" description="Disordered" evidence="1">
    <location>
        <begin position="1"/>
        <end position="22"/>
    </location>
</feature>
<keyword evidence="3" id="KW-1185">Reference proteome</keyword>
<dbReference type="Proteomes" id="UP000054337">
    <property type="component" value="Unassembled WGS sequence"/>
</dbReference>
<accession>W7E518</accession>
<evidence type="ECO:0000256" key="1">
    <source>
        <dbReference type="SAM" id="MobiDB-lite"/>
    </source>
</evidence>
<dbReference type="GeneID" id="26250629"/>
<dbReference type="EMBL" id="KI968864">
    <property type="protein sequence ID" value="EUN21090.1"/>
    <property type="molecule type" value="Genomic_DNA"/>
</dbReference>
<proteinExistence type="predicted"/>
<sequence>MDGRSAGKRHRGRGSDSCVESHGRCRWARRQRQTGERRSNHVNTTRFLPSAKNNGTNTKCFRWHGVGVSTAAGAITHLSLVKTLGALATPYPFHPPSQPPHNSALEPQNGTVSDYPSRTHEDYGVHSLAPECKELTTSKATLPWRYMPPDFHSTSTGFKQNKTCHIRAPFCDPSSLQPRQCHVQNTPK</sequence>
<feature type="compositionally biased region" description="Basic residues" evidence="1">
    <location>
        <begin position="1"/>
        <end position="12"/>
    </location>
</feature>
<dbReference type="RefSeq" id="XP_014550667.1">
    <property type="nucleotide sequence ID" value="XM_014695181.1"/>
</dbReference>
<protein>
    <submittedName>
        <fullName evidence="2">Uncharacterized protein</fullName>
    </submittedName>
</protein>
<feature type="region of interest" description="Disordered" evidence="1">
    <location>
        <begin position="93"/>
        <end position="113"/>
    </location>
</feature>
<dbReference type="OrthoDB" id="10392530at2759"/>
<reference evidence="2 3" key="1">
    <citation type="journal article" date="2013" name="PLoS Genet.">
        <title>Comparative genome structure, secondary metabolite, and effector coding capacity across Cochliobolus pathogens.</title>
        <authorList>
            <person name="Condon B.J."/>
            <person name="Leng Y."/>
            <person name="Wu D."/>
            <person name="Bushley K.E."/>
            <person name="Ohm R.A."/>
            <person name="Otillar R."/>
            <person name="Martin J."/>
            <person name="Schackwitz W."/>
            <person name="Grimwood J."/>
            <person name="MohdZainudin N."/>
            <person name="Xue C."/>
            <person name="Wang R."/>
            <person name="Manning V.A."/>
            <person name="Dhillon B."/>
            <person name="Tu Z.J."/>
            <person name="Steffenson B.J."/>
            <person name="Salamov A."/>
            <person name="Sun H."/>
            <person name="Lowry S."/>
            <person name="LaButti K."/>
            <person name="Han J."/>
            <person name="Copeland A."/>
            <person name="Lindquist E."/>
            <person name="Barry K."/>
            <person name="Schmutz J."/>
            <person name="Baker S.E."/>
            <person name="Ciuffetti L.M."/>
            <person name="Grigoriev I.V."/>
            <person name="Zhong S."/>
            <person name="Turgeon B.G."/>
        </authorList>
    </citation>
    <scope>NUCLEOTIDE SEQUENCE [LARGE SCALE GENOMIC DNA]</scope>
    <source>
        <strain evidence="2 3">FI3</strain>
    </source>
</reference>
<evidence type="ECO:0000313" key="2">
    <source>
        <dbReference type="EMBL" id="EUN21090.1"/>
    </source>
</evidence>